<dbReference type="EMBL" id="JACXVP010000007">
    <property type="protein sequence ID" value="KAG5595926.1"/>
    <property type="molecule type" value="Genomic_DNA"/>
</dbReference>
<protein>
    <submittedName>
        <fullName evidence="2">Uncharacterized protein</fullName>
    </submittedName>
</protein>
<keyword evidence="3" id="KW-1185">Reference proteome</keyword>
<evidence type="ECO:0000313" key="3">
    <source>
        <dbReference type="Proteomes" id="UP000824120"/>
    </source>
</evidence>
<evidence type="ECO:0000313" key="2">
    <source>
        <dbReference type="EMBL" id="KAG5595926.1"/>
    </source>
</evidence>
<feature type="compositionally biased region" description="Basic residues" evidence="1">
    <location>
        <begin position="42"/>
        <end position="58"/>
    </location>
</feature>
<organism evidence="2 3">
    <name type="scientific">Solanum commersonii</name>
    <name type="common">Commerson's wild potato</name>
    <name type="synonym">Commerson's nightshade</name>
    <dbReference type="NCBI Taxonomy" id="4109"/>
    <lineage>
        <taxon>Eukaryota</taxon>
        <taxon>Viridiplantae</taxon>
        <taxon>Streptophyta</taxon>
        <taxon>Embryophyta</taxon>
        <taxon>Tracheophyta</taxon>
        <taxon>Spermatophyta</taxon>
        <taxon>Magnoliopsida</taxon>
        <taxon>eudicotyledons</taxon>
        <taxon>Gunneridae</taxon>
        <taxon>Pentapetalae</taxon>
        <taxon>asterids</taxon>
        <taxon>lamiids</taxon>
        <taxon>Solanales</taxon>
        <taxon>Solanaceae</taxon>
        <taxon>Solanoideae</taxon>
        <taxon>Solaneae</taxon>
        <taxon>Solanum</taxon>
    </lineage>
</organism>
<proteinExistence type="predicted"/>
<evidence type="ECO:0000256" key="1">
    <source>
        <dbReference type="SAM" id="MobiDB-lite"/>
    </source>
</evidence>
<feature type="region of interest" description="Disordered" evidence="1">
    <location>
        <begin position="37"/>
        <end position="71"/>
    </location>
</feature>
<name>A0A9J5YAD5_SOLCO</name>
<sequence>MPRTRSMASLKNSTSSSFDEVNILFLSSDFSNESLVSPTFPVKRKASSSKKRNLKKPRPNASRSLSPEDMQ</sequence>
<dbReference type="AlphaFoldDB" id="A0A9J5YAD5"/>
<dbReference type="Proteomes" id="UP000824120">
    <property type="component" value="Chromosome 7"/>
</dbReference>
<gene>
    <name evidence="2" type="ORF">H5410_037158</name>
</gene>
<reference evidence="2 3" key="1">
    <citation type="submission" date="2020-09" db="EMBL/GenBank/DDBJ databases">
        <title>De no assembly of potato wild relative species, Solanum commersonii.</title>
        <authorList>
            <person name="Cho K."/>
        </authorList>
    </citation>
    <scope>NUCLEOTIDE SEQUENCE [LARGE SCALE GENOMIC DNA]</scope>
    <source>
        <strain evidence="2">LZ3.2</strain>
        <tissue evidence="2">Leaf</tissue>
    </source>
</reference>
<comment type="caution">
    <text evidence="2">The sequence shown here is derived from an EMBL/GenBank/DDBJ whole genome shotgun (WGS) entry which is preliminary data.</text>
</comment>
<accession>A0A9J5YAD5</accession>